<dbReference type="InterPro" id="IPR036526">
    <property type="entry name" value="C-N_Hydrolase_sf"/>
</dbReference>
<gene>
    <name evidence="4" type="ORF">GCM10007895_26730</name>
</gene>
<dbReference type="AlphaFoldDB" id="A0AA37RYC8"/>
<evidence type="ECO:0000256" key="2">
    <source>
        <dbReference type="ARBA" id="ARBA00022801"/>
    </source>
</evidence>
<dbReference type="CDD" id="cd07572">
    <property type="entry name" value="nit"/>
    <property type="match status" value="1"/>
</dbReference>
<accession>A0AA37RYC8</accession>
<dbReference type="PROSITE" id="PS50263">
    <property type="entry name" value="CN_HYDROLASE"/>
    <property type="match status" value="1"/>
</dbReference>
<dbReference type="PANTHER" id="PTHR23088">
    <property type="entry name" value="NITRILASE-RELATED"/>
    <property type="match status" value="1"/>
</dbReference>
<comment type="caution">
    <text evidence="4">The sequence shown here is derived from an EMBL/GenBank/DDBJ whole genome shotgun (WGS) entry which is preliminary data.</text>
</comment>
<dbReference type="Pfam" id="PF00795">
    <property type="entry name" value="CN_hydrolase"/>
    <property type="match status" value="1"/>
</dbReference>
<dbReference type="EMBL" id="BSNC01000006">
    <property type="protein sequence ID" value="GLP97366.1"/>
    <property type="molecule type" value="Genomic_DNA"/>
</dbReference>
<feature type="domain" description="CN hydrolase" evidence="3">
    <location>
        <begin position="1"/>
        <end position="251"/>
    </location>
</feature>
<dbReference type="PANTHER" id="PTHR23088:SF27">
    <property type="entry name" value="DEAMINATED GLUTATHIONE AMIDASE"/>
    <property type="match status" value="1"/>
</dbReference>
<evidence type="ECO:0000259" key="3">
    <source>
        <dbReference type="PROSITE" id="PS50263"/>
    </source>
</evidence>
<keyword evidence="2" id="KW-0378">Hydrolase</keyword>
<reference evidence="4" key="1">
    <citation type="journal article" date="2014" name="Int. J. Syst. Evol. Microbiol.">
        <title>Complete genome sequence of Corynebacterium casei LMG S-19264T (=DSM 44701T), isolated from a smear-ripened cheese.</title>
        <authorList>
            <consortium name="US DOE Joint Genome Institute (JGI-PGF)"/>
            <person name="Walter F."/>
            <person name="Albersmeier A."/>
            <person name="Kalinowski J."/>
            <person name="Ruckert C."/>
        </authorList>
    </citation>
    <scope>NUCLEOTIDE SEQUENCE</scope>
    <source>
        <strain evidence="4">NBRC 101628</strain>
    </source>
</reference>
<dbReference type="InterPro" id="IPR001110">
    <property type="entry name" value="UPF0012_CS"/>
</dbReference>
<dbReference type="InterPro" id="IPR003010">
    <property type="entry name" value="C-N_Hydrolase"/>
</dbReference>
<evidence type="ECO:0000313" key="5">
    <source>
        <dbReference type="Proteomes" id="UP001161422"/>
    </source>
</evidence>
<sequence>MQVHLLQMQSSQHLSQNLKTLSQALAKKADQFATDGPHLVLLPEAAWVFAKHQGQNRELADAHQSIARQASDWAKQYQITLVAGTLPVHSPDGRLYSRVIVFNEDGECAGHYDKMHLFDVDIADGSGRYAESDSYCPGEAPAQIDWHGVKVGLTVCYDLRFPELFQWYKAQGAQLILVPAAFTAKTGKAHWQTLLQARAIENQCFIAAAGQWGEHDNGRATWGQSIVIDPWGEPIEQLAQGTGWVSSEIRVSQIFEIERMMPVQSHKRFCLARPKN</sequence>
<keyword evidence="5" id="KW-1185">Reference proteome</keyword>
<name>A0AA37RYC8_9GAMM</name>
<dbReference type="InterPro" id="IPR045254">
    <property type="entry name" value="Nit1/2_C-N_Hydrolase"/>
</dbReference>
<proteinExistence type="inferred from homology"/>
<dbReference type="Gene3D" id="3.60.110.10">
    <property type="entry name" value="Carbon-nitrogen hydrolase"/>
    <property type="match status" value="1"/>
</dbReference>
<evidence type="ECO:0000256" key="1">
    <source>
        <dbReference type="ARBA" id="ARBA00010613"/>
    </source>
</evidence>
<dbReference type="Proteomes" id="UP001161422">
    <property type="component" value="Unassembled WGS sequence"/>
</dbReference>
<evidence type="ECO:0000313" key="4">
    <source>
        <dbReference type="EMBL" id="GLP97366.1"/>
    </source>
</evidence>
<dbReference type="GO" id="GO:0016811">
    <property type="term" value="F:hydrolase activity, acting on carbon-nitrogen (but not peptide) bonds, in linear amides"/>
    <property type="evidence" value="ECO:0007669"/>
    <property type="project" value="InterPro"/>
</dbReference>
<organism evidence="4 5">
    <name type="scientific">Paraferrimonas sedimenticola</name>
    <dbReference type="NCBI Taxonomy" id="375674"/>
    <lineage>
        <taxon>Bacteria</taxon>
        <taxon>Pseudomonadati</taxon>
        <taxon>Pseudomonadota</taxon>
        <taxon>Gammaproteobacteria</taxon>
        <taxon>Alteromonadales</taxon>
        <taxon>Ferrimonadaceae</taxon>
        <taxon>Paraferrimonas</taxon>
    </lineage>
</organism>
<dbReference type="RefSeq" id="WP_095504788.1">
    <property type="nucleotide sequence ID" value="NZ_BSNC01000006.1"/>
</dbReference>
<dbReference type="SUPFAM" id="SSF56317">
    <property type="entry name" value="Carbon-nitrogen hydrolase"/>
    <property type="match status" value="1"/>
</dbReference>
<dbReference type="PROSITE" id="PS01227">
    <property type="entry name" value="UPF0012"/>
    <property type="match status" value="1"/>
</dbReference>
<reference evidence="4" key="2">
    <citation type="submission" date="2023-01" db="EMBL/GenBank/DDBJ databases">
        <title>Draft genome sequence of Paraferrimonas sedimenticola strain NBRC 101628.</title>
        <authorList>
            <person name="Sun Q."/>
            <person name="Mori K."/>
        </authorList>
    </citation>
    <scope>NUCLEOTIDE SEQUENCE</scope>
    <source>
        <strain evidence="4">NBRC 101628</strain>
    </source>
</reference>
<protein>
    <submittedName>
        <fullName evidence="4">Amidohydrolase</fullName>
    </submittedName>
</protein>
<comment type="similarity">
    <text evidence="1">Belongs to the carbon-nitrogen hydrolase superfamily. NIT1/NIT2 family.</text>
</comment>